<evidence type="ECO:0000313" key="2">
    <source>
        <dbReference type="Proteomes" id="UP001497512"/>
    </source>
</evidence>
<name>A0ABP0V5Q8_9BRYO</name>
<protein>
    <recommendedName>
        <fullName evidence="3">Ribosomal protein S14</fullName>
    </recommendedName>
</protein>
<reference evidence="1" key="1">
    <citation type="submission" date="2024-02" db="EMBL/GenBank/DDBJ databases">
        <authorList>
            <consortium name="ELIXIR-Norway"/>
            <consortium name="Elixir Norway"/>
        </authorList>
    </citation>
    <scope>NUCLEOTIDE SEQUENCE</scope>
</reference>
<gene>
    <name evidence="1" type="ORF">CSSPTR1EN2_LOCUS23685</name>
</gene>
<evidence type="ECO:0000313" key="1">
    <source>
        <dbReference type="EMBL" id="CAK9237402.1"/>
    </source>
</evidence>
<evidence type="ECO:0008006" key="3">
    <source>
        <dbReference type="Google" id="ProtNLM"/>
    </source>
</evidence>
<keyword evidence="2" id="KW-1185">Reference proteome</keyword>
<dbReference type="EMBL" id="OZ019901">
    <property type="protein sequence ID" value="CAK9237402.1"/>
    <property type="molecule type" value="Genomic_DNA"/>
</dbReference>
<proteinExistence type="predicted"/>
<accession>A0ABP0V5Q8</accession>
<organism evidence="1 2">
    <name type="scientific">Sphagnum troendelagicum</name>
    <dbReference type="NCBI Taxonomy" id="128251"/>
    <lineage>
        <taxon>Eukaryota</taxon>
        <taxon>Viridiplantae</taxon>
        <taxon>Streptophyta</taxon>
        <taxon>Embryophyta</taxon>
        <taxon>Bryophyta</taxon>
        <taxon>Sphagnophytina</taxon>
        <taxon>Sphagnopsida</taxon>
        <taxon>Sphagnales</taxon>
        <taxon>Sphagnaceae</taxon>
        <taxon>Sphagnum</taxon>
    </lineage>
</organism>
<dbReference type="Proteomes" id="UP001497512">
    <property type="component" value="Chromosome 9"/>
</dbReference>
<sequence>MDLKPHCCSRQFKKQKQNREVGLFNRGGGGRSIFYRGRFFICPVVVFPCERCGFVPTNNRKQQTKIEIWRS</sequence>